<gene>
    <name evidence="1" type="ORF">GYMLUDRAFT_183449</name>
</gene>
<proteinExistence type="predicted"/>
<reference evidence="1 2" key="1">
    <citation type="submission" date="2014-04" db="EMBL/GenBank/DDBJ databases">
        <title>Evolutionary Origins and Diversification of the Mycorrhizal Mutualists.</title>
        <authorList>
            <consortium name="DOE Joint Genome Institute"/>
            <consortium name="Mycorrhizal Genomics Consortium"/>
            <person name="Kohler A."/>
            <person name="Kuo A."/>
            <person name="Nagy L.G."/>
            <person name="Floudas D."/>
            <person name="Copeland A."/>
            <person name="Barry K.W."/>
            <person name="Cichocki N."/>
            <person name="Veneault-Fourrey C."/>
            <person name="LaButti K."/>
            <person name="Lindquist E.A."/>
            <person name="Lipzen A."/>
            <person name="Lundell T."/>
            <person name="Morin E."/>
            <person name="Murat C."/>
            <person name="Riley R."/>
            <person name="Ohm R."/>
            <person name="Sun H."/>
            <person name="Tunlid A."/>
            <person name="Henrissat B."/>
            <person name="Grigoriev I.V."/>
            <person name="Hibbett D.S."/>
            <person name="Martin F."/>
        </authorList>
    </citation>
    <scope>NUCLEOTIDE SEQUENCE [LARGE SCALE GENOMIC DNA]</scope>
    <source>
        <strain evidence="1 2">FD-317 M1</strain>
    </source>
</reference>
<dbReference type="OrthoDB" id="3247418at2759"/>
<dbReference type="EMBL" id="KN834970">
    <property type="protein sequence ID" value="KIK49871.1"/>
    <property type="molecule type" value="Genomic_DNA"/>
</dbReference>
<evidence type="ECO:0000313" key="2">
    <source>
        <dbReference type="Proteomes" id="UP000053593"/>
    </source>
</evidence>
<evidence type="ECO:0000313" key="1">
    <source>
        <dbReference type="EMBL" id="KIK49871.1"/>
    </source>
</evidence>
<dbReference type="HOGENOM" id="CLU_1409323_0_0_1"/>
<organism evidence="1 2">
    <name type="scientific">Collybiopsis luxurians FD-317 M1</name>
    <dbReference type="NCBI Taxonomy" id="944289"/>
    <lineage>
        <taxon>Eukaryota</taxon>
        <taxon>Fungi</taxon>
        <taxon>Dikarya</taxon>
        <taxon>Basidiomycota</taxon>
        <taxon>Agaricomycotina</taxon>
        <taxon>Agaricomycetes</taxon>
        <taxon>Agaricomycetidae</taxon>
        <taxon>Agaricales</taxon>
        <taxon>Marasmiineae</taxon>
        <taxon>Omphalotaceae</taxon>
        <taxon>Collybiopsis</taxon>
        <taxon>Collybiopsis luxurians</taxon>
    </lineage>
</organism>
<sequence>MRLQDSKFAKIETDAKIIHKSKNQLLEILAPSNGSYDFLRDPALLTSTEVALFFMDKQQLSPIYYNTLLNYLNSSGRDYHAANVDYYRADLSLAILPRSADFPKQFTFEGKTYSVQSKREASSHIQFYIPGSQNQTATGCIQEIWQLPLEYRMHTFLLIKQHVPLSTFGQNQNPYSREPCSFLKSNLVEDRLTDHTLIIEPNHIICHLAVYKRPAGTFGISCKTMAITWSLNRGRH</sequence>
<protein>
    <submittedName>
        <fullName evidence="1">Uncharacterized protein</fullName>
    </submittedName>
</protein>
<dbReference type="AlphaFoldDB" id="A0A0D0B731"/>
<keyword evidence="2" id="KW-1185">Reference proteome</keyword>
<accession>A0A0D0B731</accession>
<name>A0A0D0B731_9AGAR</name>
<dbReference type="Proteomes" id="UP000053593">
    <property type="component" value="Unassembled WGS sequence"/>
</dbReference>